<evidence type="ECO:0000313" key="2">
    <source>
        <dbReference type="Proteomes" id="UP001055093"/>
    </source>
</evidence>
<dbReference type="Proteomes" id="UP001055093">
    <property type="component" value="Unassembled WGS sequence"/>
</dbReference>
<gene>
    <name evidence="1" type="ORF">BGCPKDLD_1086</name>
</gene>
<organism evidence="1 2">
    <name type="scientific">Methylorubrum suomiense</name>
    <dbReference type="NCBI Taxonomy" id="144191"/>
    <lineage>
        <taxon>Bacteria</taxon>
        <taxon>Pseudomonadati</taxon>
        <taxon>Pseudomonadota</taxon>
        <taxon>Alphaproteobacteria</taxon>
        <taxon>Hyphomicrobiales</taxon>
        <taxon>Methylobacteriaceae</taxon>
        <taxon>Methylorubrum</taxon>
    </lineage>
</organism>
<keyword evidence="2" id="KW-1185">Reference proteome</keyword>
<evidence type="ECO:0000313" key="1">
    <source>
        <dbReference type="EMBL" id="GJE74515.1"/>
    </source>
</evidence>
<accession>A0ABQ4US44</accession>
<reference evidence="1" key="1">
    <citation type="journal article" date="2021" name="Front. Microbiol.">
        <title>Comprehensive Comparative Genomics and Phenotyping of Methylobacterium Species.</title>
        <authorList>
            <person name="Alessa O."/>
            <person name="Ogura Y."/>
            <person name="Fujitani Y."/>
            <person name="Takami H."/>
            <person name="Hayashi T."/>
            <person name="Sahin N."/>
            <person name="Tani A."/>
        </authorList>
    </citation>
    <scope>NUCLEOTIDE SEQUENCE</scope>
    <source>
        <strain evidence="1">DSM 14458</strain>
    </source>
</reference>
<dbReference type="RefSeq" id="WP_137831621.1">
    <property type="nucleotide sequence ID" value="NZ_BPRE01000002.1"/>
</dbReference>
<comment type="caution">
    <text evidence="1">The sequence shown here is derived from an EMBL/GenBank/DDBJ whole genome shotgun (WGS) entry which is preliminary data.</text>
</comment>
<reference evidence="1" key="2">
    <citation type="submission" date="2021-08" db="EMBL/GenBank/DDBJ databases">
        <authorList>
            <person name="Tani A."/>
            <person name="Ola A."/>
            <person name="Ogura Y."/>
            <person name="Katsura K."/>
            <person name="Hayashi T."/>
        </authorList>
    </citation>
    <scope>NUCLEOTIDE SEQUENCE</scope>
    <source>
        <strain evidence="1">DSM 14458</strain>
    </source>
</reference>
<protein>
    <submittedName>
        <fullName evidence="1">Uncharacterized protein</fullName>
    </submittedName>
</protein>
<dbReference type="EMBL" id="BPRE01000002">
    <property type="protein sequence ID" value="GJE74515.1"/>
    <property type="molecule type" value="Genomic_DNA"/>
</dbReference>
<name>A0ABQ4US44_9HYPH</name>
<sequence length="90" mass="9368">MTAFAIYFGAGARRRYLTHAETEGDTANGWRPLVWTRDAARAEKFGSADAARSFAVERLGHSLFSVGVVPGGGLPTGDLGGTPAAMRAAA</sequence>
<proteinExistence type="predicted"/>